<keyword evidence="2" id="KW-1185">Reference proteome</keyword>
<sequence>MKQLLLSLITALLLVGCTDKGSNNEKYLPASVGKINTVSVVIDDELWKGAVGDTIRRYFAAAIDGLPNEEPLFTLRQMPPQVFQGNTRNSRNILIVQRGDKPKVTIEEDVYARPQVIATVQTNKIREICCKIEEYNQQLIEAFRENELKETLHRFENSLNTETATVETLGVKLKMPSLYKSHKYGTNFFWIERDIKGGKASVILYEMPLGSIPNEGVARAQAIVKMRDSIGKLYIPGPEKGMYMVTESYLAPSIKLFTFKDRKTIESKGLWEVKNFALGGPYINYIIEDQENNRLLVVEGFMYAPQMPKRDVMFELEAIIKSIEFKNNNKQ</sequence>
<dbReference type="Pfam" id="PF16125">
    <property type="entry name" value="DUF4837"/>
    <property type="match status" value="1"/>
</dbReference>
<accession>A0ABS3PVT4</accession>
<evidence type="ECO:0000313" key="2">
    <source>
        <dbReference type="Proteomes" id="UP000681610"/>
    </source>
</evidence>
<gene>
    <name evidence="1" type="ORF">J4N46_03080</name>
</gene>
<organism evidence="1 2">
    <name type="scientific">Capnocytophaga bilenii</name>
    <dbReference type="NCBI Taxonomy" id="2819369"/>
    <lineage>
        <taxon>Bacteria</taxon>
        <taxon>Pseudomonadati</taxon>
        <taxon>Bacteroidota</taxon>
        <taxon>Flavobacteriia</taxon>
        <taxon>Flavobacteriales</taxon>
        <taxon>Flavobacteriaceae</taxon>
        <taxon>Capnocytophaga</taxon>
    </lineage>
</organism>
<evidence type="ECO:0000313" key="1">
    <source>
        <dbReference type="EMBL" id="MBO1883431.1"/>
    </source>
</evidence>
<proteinExistence type="predicted"/>
<protein>
    <submittedName>
        <fullName evidence="1">DUF4837 family protein</fullName>
    </submittedName>
</protein>
<reference evidence="1 2" key="1">
    <citation type="submission" date="2021-03" db="EMBL/GenBank/DDBJ databases">
        <title>Isolation and description of Capnocytophaga bilenii sp. nov., a novel Capnocytophaga species, isolated from a gingivitis subject.</title>
        <authorList>
            <person name="Antezack A."/>
            <person name="Monnet-Corti V."/>
            <person name="La Scola B."/>
        </authorList>
    </citation>
    <scope>NUCLEOTIDE SEQUENCE [LARGE SCALE GENOMIC DNA]</scope>
    <source>
        <strain evidence="1 2">Marseille-Q4570</strain>
    </source>
</reference>
<dbReference type="Proteomes" id="UP000681610">
    <property type="component" value="Unassembled WGS sequence"/>
</dbReference>
<comment type="caution">
    <text evidence="1">The sequence shown here is derived from an EMBL/GenBank/DDBJ whole genome shotgun (WGS) entry which is preliminary data.</text>
</comment>
<dbReference type="PROSITE" id="PS51257">
    <property type="entry name" value="PROKAR_LIPOPROTEIN"/>
    <property type="match status" value="1"/>
</dbReference>
<dbReference type="InterPro" id="IPR032286">
    <property type="entry name" value="DUF4837"/>
</dbReference>
<dbReference type="RefSeq" id="WP_208058128.1">
    <property type="nucleotide sequence ID" value="NZ_CAUQMC010000001.1"/>
</dbReference>
<dbReference type="EMBL" id="JAGDYP010000002">
    <property type="protein sequence ID" value="MBO1883431.1"/>
    <property type="molecule type" value="Genomic_DNA"/>
</dbReference>
<name>A0ABS3PVT4_9FLAO</name>